<accession>A0A5J5F2K3</accession>
<dbReference type="InParanoid" id="A0A5J5F2K3"/>
<dbReference type="Proteomes" id="UP000326924">
    <property type="component" value="Unassembled WGS sequence"/>
</dbReference>
<comment type="caution">
    <text evidence="1">The sequence shown here is derived from an EMBL/GenBank/DDBJ whole genome shotgun (WGS) entry which is preliminary data.</text>
</comment>
<proteinExistence type="predicted"/>
<dbReference type="AlphaFoldDB" id="A0A5J5F2K3"/>
<protein>
    <submittedName>
        <fullName evidence="1">Uncharacterized protein</fullName>
    </submittedName>
</protein>
<gene>
    <name evidence="1" type="ORF">FN846DRAFT_905085</name>
</gene>
<reference evidence="1 2" key="1">
    <citation type="submission" date="2019-09" db="EMBL/GenBank/DDBJ databases">
        <title>Draft genome of the ectomycorrhizal ascomycete Sphaerosporella brunnea.</title>
        <authorList>
            <consortium name="DOE Joint Genome Institute"/>
            <person name="Benucci G.M."/>
            <person name="Marozzi G."/>
            <person name="Antonielli L."/>
            <person name="Sanchez S."/>
            <person name="Marco P."/>
            <person name="Wang X."/>
            <person name="Falini L.B."/>
            <person name="Barry K."/>
            <person name="Haridas S."/>
            <person name="Lipzen A."/>
            <person name="Labutti K."/>
            <person name="Grigoriev I.V."/>
            <person name="Murat C."/>
            <person name="Martin F."/>
            <person name="Albertini E."/>
            <person name="Donnini D."/>
            <person name="Bonito G."/>
        </authorList>
    </citation>
    <scope>NUCLEOTIDE SEQUENCE [LARGE SCALE GENOMIC DNA]</scope>
    <source>
        <strain evidence="1 2">Sb_GMNB300</strain>
    </source>
</reference>
<evidence type="ECO:0000313" key="1">
    <source>
        <dbReference type="EMBL" id="KAA8910226.1"/>
    </source>
</evidence>
<sequence>MNDATENVLSDADIEKVEDAFCRFLEYYENTFYCLKWSQLPACLPVFHQLAHVADALRWIGPMPIYAQWGMERMCGILTRTAKSRVNANRNMELTLEMTEQKNMLGLVLHPDDWAPAAVPDNDVADADGNILLSQVFGHRMSLSQPLLPGLPLASSMNNYVFDNMVEHRVLETLELQRLKAYVQGLAKNAGLIHLQSFSLPANFAVNTWKWCRFRDHDDNPKLDFKITSAAHRPHNNTRTASIIVYERELNSPNPDNLNMAYGEVQFFFSLWLPAELPHAVLEQPNPEDGGGPGTAMHYLAYIQDIPVIAEGSLVRRHIGGGFKVIAVKDIGCQIGLMQKGPGKWQYLVRKYGALKWEDA</sequence>
<evidence type="ECO:0000313" key="2">
    <source>
        <dbReference type="Proteomes" id="UP000326924"/>
    </source>
</evidence>
<keyword evidence="2" id="KW-1185">Reference proteome</keyword>
<dbReference type="EMBL" id="VXIS01000048">
    <property type="protein sequence ID" value="KAA8910226.1"/>
    <property type="molecule type" value="Genomic_DNA"/>
</dbReference>
<organism evidence="1 2">
    <name type="scientific">Sphaerosporella brunnea</name>
    <dbReference type="NCBI Taxonomy" id="1250544"/>
    <lineage>
        <taxon>Eukaryota</taxon>
        <taxon>Fungi</taxon>
        <taxon>Dikarya</taxon>
        <taxon>Ascomycota</taxon>
        <taxon>Pezizomycotina</taxon>
        <taxon>Pezizomycetes</taxon>
        <taxon>Pezizales</taxon>
        <taxon>Pyronemataceae</taxon>
        <taxon>Sphaerosporella</taxon>
    </lineage>
</organism>
<name>A0A5J5F2K3_9PEZI</name>
<dbReference type="OrthoDB" id="6613063at2759"/>